<comment type="caution">
    <text evidence="4">The sequence shown here is derived from an EMBL/GenBank/DDBJ whole genome shotgun (WGS) entry which is preliminary data.</text>
</comment>
<keyword evidence="2" id="KW-1133">Transmembrane helix</keyword>
<dbReference type="OrthoDB" id="2449836at2759"/>
<keyword evidence="5" id="KW-1185">Reference proteome</keyword>
<dbReference type="AlphaFoldDB" id="A0A397UT23"/>
<proteinExistence type="predicted"/>
<keyword evidence="2" id="KW-0812">Transmembrane</keyword>
<sequence length="289" mass="33124">MPKGNYWKAVRILDEKIINNISHYFVQWEGVDQNGVPWEPSWEPEKNCTQALIEDWRNVRNSKEIVIKNTRKVCRRSSVASTMTISSDDESKALEQILMNETYEGQSHNITSNLSPIDPETTSETSTIIGDDETSNPQPNREAQNTSGVFASFKLISPATKRPMSDNENFIDYIEKDENNFSVKKLRTDKISRNYENIDELDKQFFSSKQSKAALETPPPTTPSSVKDHLSDSESIISDSENELDKTDNRKINCLATTHGQDTNSIVSIICIYFIYIYIYICFFFCSFY</sequence>
<feature type="region of interest" description="Disordered" evidence="1">
    <location>
        <begin position="108"/>
        <end position="147"/>
    </location>
</feature>
<dbReference type="EMBL" id="QKWP01000938">
    <property type="protein sequence ID" value="RIB13285.1"/>
    <property type="molecule type" value="Genomic_DNA"/>
</dbReference>
<dbReference type="CDD" id="cd00024">
    <property type="entry name" value="CD_CSD"/>
    <property type="match status" value="1"/>
</dbReference>
<feature type="domain" description="Chromo" evidence="3">
    <location>
        <begin position="7"/>
        <end position="47"/>
    </location>
</feature>
<dbReference type="Proteomes" id="UP000266673">
    <property type="component" value="Unassembled WGS sequence"/>
</dbReference>
<keyword evidence="2" id="KW-0472">Membrane</keyword>
<feature type="region of interest" description="Disordered" evidence="1">
    <location>
        <begin position="212"/>
        <end position="232"/>
    </location>
</feature>
<protein>
    <recommendedName>
        <fullName evidence="3">Chromo domain-containing protein</fullName>
    </recommendedName>
</protein>
<organism evidence="4 5">
    <name type="scientific">Gigaspora rosea</name>
    <dbReference type="NCBI Taxonomy" id="44941"/>
    <lineage>
        <taxon>Eukaryota</taxon>
        <taxon>Fungi</taxon>
        <taxon>Fungi incertae sedis</taxon>
        <taxon>Mucoromycota</taxon>
        <taxon>Glomeromycotina</taxon>
        <taxon>Glomeromycetes</taxon>
        <taxon>Diversisporales</taxon>
        <taxon>Gigasporaceae</taxon>
        <taxon>Gigaspora</taxon>
    </lineage>
</organism>
<dbReference type="STRING" id="44941.A0A397UT23"/>
<accession>A0A397UT23</accession>
<dbReference type="Gene3D" id="2.40.50.40">
    <property type="match status" value="1"/>
</dbReference>
<evidence type="ECO:0000259" key="3">
    <source>
        <dbReference type="PROSITE" id="PS50013"/>
    </source>
</evidence>
<dbReference type="PROSITE" id="PS50013">
    <property type="entry name" value="CHROMO_2"/>
    <property type="match status" value="1"/>
</dbReference>
<evidence type="ECO:0000256" key="2">
    <source>
        <dbReference type="SAM" id="Phobius"/>
    </source>
</evidence>
<dbReference type="SUPFAM" id="SSF54160">
    <property type="entry name" value="Chromo domain-like"/>
    <property type="match status" value="1"/>
</dbReference>
<name>A0A397UT23_9GLOM</name>
<evidence type="ECO:0000313" key="5">
    <source>
        <dbReference type="Proteomes" id="UP000266673"/>
    </source>
</evidence>
<feature type="compositionally biased region" description="Polar residues" evidence="1">
    <location>
        <begin position="135"/>
        <end position="147"/>
    </location>
</feature>
<dbReference type="InterPro" id="IPR000953">
    <property type="entry name" value="Chromo/chromo_shadow_dom"/>
</dbReference>
<evidence type="ECO:0000256" key="1">
    <source>
        <dbReference type="SAM" id="MobiDB-lite"/>
    </source>
</evidence>
<dbReference type="InterPro" id="IPR016197">
    <property type="entry name" value="Chromo-like_dom_sf"/>
</dbReference>
<gene>
    <name evidence="4" type="ORF">C2G38_1746824</name>
</gene>
<feature type="transmembrane region" description="Helical" evidence="2">
    <location>
        <begin position="266"/>
        <end position="288"/>
    </location>
</feature>
<reference evidence="4 5" key="1">
    <citation type="submission" date="2018-06" db="EMBL/GenBank/DDBJ databases">
        <title>Comparative genomics reveals the genomic features of Rhizophagus irregularis, R. cerebriforme, R. diaphanum and Gigaspora rosea, and their symbiotic lifestyle signature.</title>
        <authorList>
            <person name="Morin E."/>
            <person name="San Clemente H."/>
            <person name="Chen E.C.H."/>
            <person name="De La Providencia I."/>
            <person name="Hainaut M."/>
            <person name="Kuo A."/>
            <person name="Kohler A."/>
            <person name="Murat C."/>
            <person name="Tang N."/>
            <person name="Roy S."/>
            <person name="Loubradou J."/>
            <person name="Henrissat B."/>
            <person name="Grigoriev I.V."/>
            <person name="Corradi N."/>
            <person name="Roux C."/>
            <person name="Martin F.M."/>
        </authorList>
    </citation>
    <scope>NUCLEOTIDE SEQUENCE [LARGE SCALE GENOMIC DNA]</scope>
    <source>
        <strain evidence="4 5">DAOM 194757</strain>
    </source>
</reference>
<feature type="compositionally biased region" description="Polar residues" evidence="1">
    <location>
        <begin position="108"/>
        <end position="128"/>
    </location>
</feature>
<evidence type="ECO:0000313" key="4">
    <source>
        <dbReference type="EMBL" id="RIB13285.1"/>
    </source>
</evidence>